<feature type="region of interest" description="Disordered" evidence="1">
    <location>
        <begin position="72"/>
        <end position="96"/>
    </location>
</feature>
<reference evidence="2" key="1">
    <citation type="submission" date="2018-11" db="EMBL/GenBank/DDBJ databases">
        <authorList>
            <person name="Grassa J C."/>
        </authorList>
    </citation>
    <scope>NUCLEOTIDE SEQUENCE [LARGE SCALE GENOMIC DNA]</scope>
</reference>
<dbReference type="Gramene" id="evm.model.09.250">
    <property type="protein sequence ID" value="cds.evm.model.09.250"/>
    <property type="gene ID" value="evm.TU.09.250"/>
</dbReference>
<keyword evidence="3" id="KW-1185">Reference proteome</keyword>
<reference evidence="2" key="2">
    <citation type="submission" date="2021-03" db="UniProtKB">
        <authorList>
            <consortium name="EnsemblPlants"/>
        </authorList>
    </citation>
    <scope>IDENTIFICATION</scope>
</reference>
<proteinExistence type="predicted"/>
<evidence type="ECO:0000313" key="2">
    <source>
        <dbReference type="EnsemblPlants" id="cds.evm.model.09.250"/>
    </source>
</evidence>
<dbReference type="EMBL" id="UZAU01000718">
    <property type="status" value="NOT_ANNOTATED_CDS"/>
    <property type="molecule type" value="Genomic_DNA"/>
</dbReference>
<dbReference type="EnsemblPlants" id="evm.model.09.250">
    <property type="protein sequence ID" value="cds.evm.model.09.250"/>
    <property type="gene ID" value="evm.TU.09.250"/>
</dbReference>
<sequence length="156" mass="18289">MIYSLSLHDNIDKFNEIIVELADINHKVDEERQVIILLRSLPIAYQEVKAAIKLKDFELQLEKESKKEEVYLARGRSAKKGSSKSKHHHYQSRSKSIEKESRKCYLCGRSGQLQRFCKNYKEQQGFNKSHKGDRKDNRQVTTGRIQLRLQKIVITT</sequence>
<evidence type="ECO:0000313" key="3">
    <source>
        <dbReference type="Proteomes" id="UP000596661"/>
    </source>
</evidence>
<organism evidence="2 3">
    <name type="scientific">Cannabis sativa</name>
    <name type="common">Hemp</name>
    <name type="synonym">Marijuana</name>
    <dbReference type="NCBI Taxonomy" id="3483"/>
    <lineage>
        <taxon>Eukaryota</taxon>
        <taxon>Viridiplantae</taxon>
        <taxon>Streptophyta</taxon>
        <taxon>Embryophyta</taxon>
        <taxon>Tracheophyta</taxon>
        <taxon>Spermatophyta</taxon>
        <taxon>Magnoliopsida</taxon>
        <taxon>eudicotyledons</taxon>
        <taxon>Gunneridae</taxon>
        <taxon>Pentapetalae</taxon>
        <taxon>rosids</taxon>
        <taxon>fabids</taxon>
        <taxon>Rosales</taxon>
        <taxon>Cannabaceae</taxon>
        <taxon>Cannabis</taxon>
    </lineage>
</organism>
<accession>A0A803QFJ4</accession>
<name>A0A803QFJ4_CANSA</name>
<dbReference type="Proteomes" id="UP000596661">
    <property type="component" value="Chromosome 9"/>
</dbReference>
<dbReference type="AlphaFoldDB" id="A0A803QFJ4"/>
<protein>
    <recommendedName>
        <fullName evidence="4">CCHC-type domain-containing protein</fullName>
    </recommendedName>
</protein>
<evidence type="ECO:0008006" key="4">
    <source>
        <dbReference type="Google" id="ProtNLM"/>
    </source>
</evidence>
<evidence type="ECO:0000256" key="1">
    <source>
        <dbReference type="SAM" id="MobiDB-lite"/>
    </source>
</evidence>
<feature type="compositionally biased region" description="Basic residues" evidence="1">
    <location>
        <begin position="76"/>
        <end position="92"/>
    </location>
</feature>
<dbReference type="Pfam" id="PF14223">
    <property type="entry name" value="Retrotran_gag_2"/>
    <property type="match status" value="1"/>
</dbReference>